<evidence type="ECO:0000256" key="2">
    <source>
        <dbReference type="ARBA" id="ARBA00022517"/>
    </source>
</evidence>
<dbReference type="NCBIfam" id="NF003593">
    <property type="entry name" value="PRK05255.1-1"/>
    <property type="match status" value="1"/>
</dbReference>
<dbReference type="InterPro" id="IPR023153">
    <property type="entry name" value="DarP_sf"/>
</dbReference>
<dbReference type="SUPFAM" id="SSF158710">
    <property type="entry name" value="PSPTO4464-like"/>
    <property type="match status" value="1"/>
</dbReference>
<organism evidence="6 7">
    <name type="scientific">Candidatus Competibacter denitrificans Run_A_D11</name>
    <dbReference type="NCBI Taxonomy" id="1400863"/>
    <lineage>
        <taxon>Bacteria</taxon>
        <taxon>Pseudomonadati</taxon>
        <taxon>Pseudomonadota</taxon>
        <taxon>Gammaproteobacteria</taxon>
        <taxon>Candidatus Competibacteraceae</taxon>
        <taxon>Candidatus Competibacter</taxon>
    </lineage>
</organism>
<protein>
    <recommendedName>
        <fullName evidence="8">DUF615 domain-containing protein</fullName>
    </recommendedName>
</protein>
<keyword evidence="2" id="KW-0690">Ribosome biogenesis</keyword>
<dbReference type="RefSeq" id="WP_053085293.1">
    <property type="nucleotide sequence ID" value="NZ_CBTJ020000042.1"/>
</dbReference>
<evidence type="ECO:0000313" key="6">
    <source>
        <dbReference type="EMBL" id="CDI02855.1"/>
    </source>
</evidence>
<dbReference type="PANTHER" id="PTHR38101">
    <property type="entry name" value="UPF0307 PROTEIN YJGA"/>
    <property type="match status" value="1"/>
</dbReference>
<evidence type="ECO:0000256" key="5">
    <source>
        <dbReference type="SAM" id="MobiDB-lite"/>
    </source>
</evidence>
<dbReference type="InterPro" id="IPR006839">
    <property type="entry name" value="DarP"/>
</dbReference>
<dbReference type="Gene3D" id="1.10.60.30">
    <property type="entry name" value="PSPTO4464-like domains"/>
    <property type="match status" value="1"/>
</dbReference>
<dbReference type="GO" id="GO:0005829">
    <property type="term" value="C:cytosol"/>
    <property type="evidence" value="ECO:0007669"/>
    <property type="project" value="TreeGrafter"/>
</dbReference>
<feature type="region of interest" description="Disordered" evidence="5">
    <location>
        <begin position="1"/>
        <end position="29"/>
    </location>
</feature>
<keyword evidence="4" id="KW-0694">RNA-binding</keyword>
<evidence type="ECO:0000313" key="7">
    <source>
        <dbReference type="Proteomes" id="UP000035760"/>
    </source>
</evidence>
<dbReference type="OrthoDB" id="5293604at2"/>
<name>W6MAB9_9GAMM</name>
<dbReference type="GO" id="GO:0019843">
    <property type="term" value="F:rRNA binding"/>
    <property type="evidence" value="ECO:0007669"/>
    <property type="project" value="UniProtKB-KW"/>
</dbReference>
<dbReference type="EMBL" id="CBTJ020000042">
    <property type="protein sequence ID" value="CDI02855.1"/>
    <property type="molecule type" value="Genomic_DNA"/>
</dbReference>
<accession>W6MAB9</accession>
<evidence type="ECO:0000256" key="4">
    <source>
        <dbReference type="ARBA" id="ARBA00022884"/>
    </source>
</evidence>
<reference evidence="6" key="2">
    <citation type="submission" date="2014-03" db="EMBL/GenBank/DDBJ databases">
        <title>Candidatus Competibacter-lineage genomes retrieved from metagenomes reveal functional metabolic diversity.</title>
        <authorList>
            <person name="McIlroy S.J."/>
            <person name="Albertsen M."/>
            <person name="Andresen E.K."/>
            <person name="Saunders A.M."/>
            <person name="Kristiansen R."/>
            <person name="Stokholm-Bjerregaard M."/>
            <person name="Nielsen K.L."/>
            <person name="Nielsen P.H."/>
        </authorList>
    </citation>
    <scope>NUCLEOTIDE SEQUENCE</scope>
    <source>
        <strain evidence="6">Run_A_D11</strain>
    </source>
</reference>
<evidence type="ECO:0000256" key="1">
    <source>
        <dbReference type="ARBA" id="ARBA00022490"/>
    </source>
</evidence>
<dbReference type="Proteomes" id="UP000035760">
    <property type="component" value="Unassembled WGS sequence"/>
</dbReference>
<sequence>MTQNDPFFDDESYEMESPRPPSKSQLKREATALQSLGEAVVKLSATQLKQMPLSDELLAAVKAAQAMPQRGAHKRQLQFIGKLMRGLDEAEVEGIRTALAAFRTK</sequence>
<dbReference type="Pfam" id="PF04751">
    <property type="entry name" value="DarP"/>
    <property type="match status" value="1"/>
</dbReference>
<keyword evidence="3" id="KW-0699">rRNA-binding</keyword>
<evidence type="ECO:0008006" key="8">
    <source>
        <dbReference type="Google" id="ProtNLM"/>
    </source>
</evidence>
<dbReference type="CDD" id="cd16331">
    <property type="entry name" value="YjgA-like"/>
    <property type="match status" value="1"/>
</dbReference>
<gene>
    <name evidence="6" type="ORF">BN873_350111</name>
</gene>
<proteinExistence type="predicted"/>
<comment type="caution">
    <text evidence="6">The sequence shown here is derived from an EMBL/GenBank/DDBJ whole genome shotgun (WGS) entry which is preliminary data.</text>
</comment>
<dbReference type="PANTHER" id="PTHR38101:SF1">
    <property type="entry name" value="UPF0307 PROTEIN YJGA"/>
    <property type="match status" value="1"/>
</dbReference>
<keyword evidence="1" id="KW-0963">Cytoplasm</keyword>
<dbReference type="GO" id="GO:0042254">
    <property type="term" value="P:ribosome biogenesis"/>
    <property type="evidence" value="ECO:0007669"/>
    <property type="project" value="UniProtKB-KW"/>
</dbReference>
<keyword evidence="7" id="KW-1185">Reference proteome</keyword>
<reference evidence="6" key="1">
    <citation type="submission" date="2013-07" db="EMBL/GenBank/DDBJ databases">
        <authorList>
            <person name="McIlroy S."/>
        </authorList>
    </citation>
    <scope>NUCLEOTIDE SEQUENCE [LARGE SCALE GENOMIC DNA]</scope>
    <source>
        <strain evidence="6">Run_A_D11</strain>
    </source>
</reference>
<dbReference type="AlphaFoldDB" id="W6MAB9"/>
<dbReference type="STRING" id="1400863.BN873_350111"/>
<evidence type="ECO:0000256" key="3">
    <source>
        <dbReference type="ARBA" id="ARBA00022730"/>
    </source>
</evidence>